<evidence type="ECO:0000313" key="6">
    <source>
        <dbReference type="Proteomes" id="UP000234789"/>
    </source>
</evidence>
<gene>
    <name evidence="5" type="ORF">B8V81_0328</name>
</gene>
<dbReference type="Proteomes" id="UP000234789">
    <property type="component" value="Unassembled WGS sequence"/>
</dbReference>
<feature type="chain" id="PRO_5014710825" evidence="3">
    <location>
        <begin position="30"/>
        <end position="387"/>
    </location>
</feature>
<proteinExistence type="predicted"/>
<dbReference type="InterPro" id="IPR003760">
    <property type="entry name" value="PnrA-like"/>
</dbReference>
<dbReference type="PROSITE" id="PS51257">
    <property type="entry name" value="PROKAR_LIPOPROTEIN"/>
    <property type="match status" value="1"/>
</dbReference>
<feature type="region of interest" description="Disordered" evidence="2">
    <location>
        <begin position="29"/>
        <end position="53"/>
    </location>
</feature>
<keyword evidence="6" id="KW-1185">Reference proteome</keyword>
<reference evidence="5 6" key="1">
    <citation type="submission" date="2017-05" db="EMBL/GenBank/DDBJ databases">
        <title>Functional genome analysis of Paenibacillus pasadenensis strain R16: insights on endophytic life style and antifungal activity.</title>
        <authorList>
            <person name="Passera A."/>
            <person name="Marcolungo L."/>
            <person name="Casati P."/>
            <person name="Brasca M."/>
            <person name="Quaglino F."/>
            <person name="Delledonne M."/>
        </authorList>
    </citation>
    <scope>NUCLEOTIDE SEQUENCE [LARGE SCALE GENOMIC DNA]</scope>
    <source>
        <strain evidence="5 6">R16</strain>
    </source>
</reference>
<protein>
    <submittedName>
        <fullName evidence="5">Nucleoside ABC transporter, periplasmic nucleoside-binding protein</fullName>
    </submittedName>
</protein>
<feature type="domain" description="ABC transporter substrate-binding protein PnrA-like" evidence="4">
    <location>
        <begin position="60"/>
        <end position="339"/>
    </location>
</feature>
<dbReference type="InterPro" id="IPR028082">
    <property type="entry name" value="Peripla_BP_I"/>
</dbReference>
<dbReference type="GO" id="GO:0005886">
    <property type="term" value="C:plasma membrane"/>
    <property type="evidence" value="ECO:0007669"/>
    <property type="project" value="InterPro"/>
</dbReference>
<comment type="caution">
    <text evidence="5">The sequence shown here is derived from an EMBL/GenBank/DDBJ whole genome shotgun (WGS) entry which is preliminary data.</text>
</comment>
<evidence type="ECO:0000256" key="1">
    <source>
        <dbReference type="ARBA" id="ARBA00022729"/>
    </source>
</evidence>
<evidence type="ECO:0000256" key="3">
    <source>
        <dbReference type="SAM" id="SignalP"/>
    </source>
</evidence>
<dbReference type="SUPFAM" id="SSF53822">
    <property type="entry name" value="Periplasmic binding protein-like I"/>
    <property type="match status" value="1"/>
</dbReference>
<feature type="signal peptide" evidence="3">
    <location>
        <begin position="1"/>
        <end position="29"/>
    </location>
</feature>
<dbReference type="AlphaFoldDB" id="A0A2N5NCW9"/>
<dbReference type="PANTHER" id="PTHR43208">
    <property type="entry name" value="ABC TRANSPORTER SUBSTRATE-BINDING PROTEIN"/>
    <property type="match status" value="1"/>
</dbReference>
<dbReference type="Pfam" id="PF02608">
    <property type="entry name" value="Bmp"/>
    <property type="match status" value="1"/>
</dbReference>
<feature type="compositionally biased region" description="Low complexity" evidence="2">
    <location>
        <begin position="31"/>
        <end position="52"/>
    </location>
</feature>
<dbReference type="Gene3D" id="3.40.50.2300">
    <property type="match status" value="2"/>
</dbReference>
<evidence type="ECO:0000259" key="4">
    <source>
        <dbReference type="Pfam" id="PF02608"/>
    </source>
</evidence>
<evidence type="ECO:0000313" key="5">
    <source>
        <dbReference type="EMBL" id="PLT48196.1"/>
    </source>
</evidence>
<dbReference type="PANTHER" id="PTHR43208:SF1">
    <property type="entry name" value="ABC TRANSPORTER SUBSTRATE-BINDING PROTEIN"/>
    <property type="match status" value="1"/>
</dbReference>
<name>A0A2N5NCW9_9BACL</name>
<keyword evidence="1 3" id="KW-0732">Signal</keyword>
<dbReference type="EMBL" id="NFEZ01000001">
    <property type="protein sequence ID" value="PLT48196.1"/>
    <property type="molecule type" value="Genomic_DNA"/>
</dbReference>
<accession>A0A2N5NCW9</accession>
<sequence length="387" mass="41035">MGRRWGHFGTAGMLAILLVLGACSGGGGAANEGAGPTSVPSAGEPAGASPAPAGGGIAKPRVAFVYLGVPGDGGWTYEHDQGRLMMEKELGIEATTVENVPEGADAERVFEELAQNHDVVFGTSFGYMDAMVNVAKRHPDVKFMHASGYKTADNLGTYLGKEYQSAYLVGMAAGKMTKNDHLGYVGAYPIPEVIYTINAFALGAQSVNPDIKLSVVWSNTWYDPATERQAAVSLLDKGVDVLAAYQDSPASIQAAAERGVWGIGNDSDMGRYAPETYISNPVWRWGPYYVEQVKAVIDGTWQSGSYFGSMADGITDIAPFGKNVPEDVKALAEEKKQEILAGSFDVFAGPIRDQSGAERVPEGGAMTVEDILGMTWFVEGIEGTIPQ</sequence>
<dbReference type="CDD" id="cd19963">
    <property type="entry name" value="PBP1_BMP-like"/>
    <property type="match status" value="1"/>
</dbReference>
<dbReference type="InterPro" id="IPR052910">
    <property type="entry name" value="ABC-Purine-Binding"/>
</dbReference>
<evidence type="ECO:0000256" key="2">
    <source>
        <dbReference type="SAM" id="MobiDB-lite"/>
    </source>
</evidence>
<organism evidence="5 6">
    <name type="scientific">Paenibacillus pasadenensis</name>
    <dbReference type="NCBI Taxonomy" id="217090"/>
    <lineage>
        <taxon>Bacteria</taxon>
        <taxon>Bacillati</taxon>
        <taxon>Bacillota</taxon>
        <taxon>Bacilli</taxon>
        <taxon>Bacillales</taxon>
        <taxon>Paenibacillaceae</taxon>
        <taxon>Paenibacillus</taxon>
    </lineage>
</organism>